<evidence type="ECO:0000313" key="6">
    <source>
        <dbReference type="Proteomes" id="UP000077177"/>
    </source>
</evidence>
<dbReference type="PANTHER" id="PTHR42837:SF2">
    <property type="entry name" value="MEMBRANE METALLOPROTEASE ARASP2, CHLOROPLASTIC-RELATED"/>
    <property type="match status" value="1"/>
</dbReference>
<dbReference type="Proteomes" id="UP000077177">
    <property type="component" value="Chromosome"/>
</dbReference>
<evidence type="ECO:0000259" key="4">
    <source>
        <dbReference type="PROSITE" id="PS50106"/>
    </source>
</evidence>
<gene>
    <name evidence="5" type="ORF">SY85_18820</name>
</gene>
<dbReference type="SMART" id="SM00228">
    <property type="entry name" value="PDZ"/>
    <property type="match status" value="2"/>
</dbReference>
<dbReference type="GO" id="GO:0004222">
    <property type="term" value="F:metalloendopeptidase activity"/>
    <property type="evidence" value="ECO:0007669"/>
    <property type="project" value="InterPro"/>
</dbReference>
<organism evidence="5 6">
    <name type="scientific">Flavisolibacter tropicus</name>
    <dbReference type="NCBI Taxonomy" id="1492898"/>
    <lineage>
        <taxon>Bacteria</taxon>
        <taxon>Pseudomonadati</taxon>
        <taxon>Bacteroidota</taxon>
        <taxon>Chitinophagia</taxon>
        <taxon>Chitinophagales</taxon>
        <taxon>Chitinophagaceae</taxon>
        <taxon>Flavisolibacter</taxon>
    </lineage>
</organism>
<dbReference type="GO" id="GO:0006508">
    <property type="term" value="P:proteolysis"/>
    <property type="evidence" value="ECO:0007669"/>
    <property type="project" value="InterPro"/>
</dbReference>
<evidence type="ECO:0000313" key="5">
    <source>
        <dbReference type="EMBL" id="ANE52235.1"/>
    </source>
</evidence>
<name>A0A172TYS7_9BACT</name>
<evidence type="ECO:0000256" key="2">
    <source>
        <dbReference type="SAM" id="MobiDB-lite"/>
    </source>
</evidence>
<dbReference type="InterPro" id="IPR001478">
    <property type="entry name" value="PDZ"/>
</dbReference>
<accession>A0A172TYS7</accession>
<dbReference type="RefSeq" id="WP_066406499.1">
    <property type="nucleotide sequence ID" value="NZ_CP011390.1"/>
</dbReference>
<dbReference type="InterPro" id="IPR004387">
    <property type="entry name" value="Pept_M50_Zn"/>
</dbReference>
<dbReference type="EMBL" id="CP011390">
    <property type="protein sequence ID" value="ANE52235.1"/>
    <property type="molecule type" value="Genomic_DNA"/>
</dbReference>
<keyword evidence="6" id="KW-1185">Reference proteome</keyword>
<evidence type="ECO:0000256" key="3">
    <source>
        <dbReference type="SAM" id="SignalP"/>
    </source>
</evidence>
<dbReference type="PROSITE" id="PS50106">
    <property type="entry name" value="PDZ"/>
    <property type="match status" value="2"/>
</dbReference>
<feature type="domain" description="PDZ" evidence="4">
    <location>
        <begin position="104"/>
        <end position="185"/>
    </location>
</feature>
<dbReference type="SUPFAM" id="SSF50156">
    <property type="entry name" value="PDZ domain-like"/>
    <property type="match status" value="2"/>
</dbReference>
<keyword evidence="3" id="KW-0732">Signal</keyword>
<reference evidence="5 6" key="2">
    <citation type="journal article" date="2016" name="Int. J. Syst. Evol. Microbiol.">
        <title>Flavisolibacter tropicus sp. nov., isolated from tropical soil.</title>
        <authorList>
            <person name="Lee J.J."/>
            <person name="Kang M.S."/>
            <person name="Kim G.S."/>
            <person name="Lee C.S."/>
            <person name="Lim S."/>
            <person name="Lee J."/>
            <person name="Roh S.H."/>
            <person name="Kang H."/>
            <person name="Ha J.M."/>
            <person name="Bae S."/>
            <person name="Jung H.Y."/>
            <person name="Kim M.K."/>
        </authorList>
    </citation>
    <scope>NUCLEOTIDE SEQUENCE [LARGE SCALE GENOMIC DNA]</scope>
    <source>
        <strain evidence="5 6">LCS9</strain>
    </source>
</reference>
<feature type="region of interest" description="Disordered" evidence="2">
    <location>
        <begin position="25"/>
        <end position="45"/>
    </location>
</feature>
<dbReference type="OrthoDB" id="9781273at2"/>
<feature type="chain" id="PRO_5008001423" description="PDZ domain-containing protein" evidence="3">
    <location>
        <begin position="24"/>
        <end position="319"/>
    </location>
</feature>
<protein>
    <recommendedName>
        <fullName evidence="4">PDZ domain-containing protein</fullName>
    </recommendedName>
</protein>
<dbReference type="GO" id="GO:0016020">
    <property type="term" value="C:membrane"/>
    <property type="evidence" value="ECO:0007669"/>
    <property type="project" value="InterPro"/>
</dbReference>
<dbReference type="STRING" id="1492898.SY85_18820"/>
<dbReference type="Gene3D" id="2.30.42.10">
    <property type="match status" value="2"/>
</dbReference>
<dbReference type="Pfam" id="PF13180">
    <property type="entry name" value="PDZ_2"/>
    <property type="match status" value="2"/>
</dbReference>
<reference evidence="6" key="1">
    <citation type="submission" date="2015-01" db="EMBL/GenBank/DDBJ databases">
        <title>Flavisolibacter sp./LCS9/ whole genome sequencing.</title>
        <authorList>
            <person name="Kim M.K."/>
            <person name="Srinivasan S."/>
            <person name="Lee J.-J."/>
        </authorList>
    </citation>
    <scope>NUCLEOTIDE SEQUENCE [LARGE SCALE GENOMIC DNA]</scope>
    <source>
        <strain evidence="6">LCS9</strain>
    </source>
</reference>
<dbReference type="InterPro" id="IPR036034">
    <property type="entry name" value="PDZ_sf"/>
</dbReference>
<evidence type="ECO:0000256" key="1">
    <source>
        <dbReference type="ARBA" id="ARBA00001947"/>
    </source>
</evidence>
<dbReference type="PANTHER" id="PTHR42837">
    <property type="entry name" value="REGULATOR OF SIGMA-E PROTEASE RSEP"/>
    <property type="match status" value="1"/>
</dbReference>
<comment type="cofactor">
    <cofactor evidence="1">
        <name>Zn(2+)</name>
        <dbReference type="ChEBI" id="CHEBI:29105"/>
    </cofactor>
</comment>
<dbReference type="AlphaFoldDB" id="A0A172TYS7"/>
<feature type="signal peptide" evidence="3">
    <location>
        <begin position="1"/>
        <end position="23"/>
    </location>
</feature>
<feature type="compositionally biased region" description="Basic and acidic residues" evidence="2">
    <location>
        <begin position="25"/>
        <end position="40"/>
    </location>
</feature>
<dbReference type="KEGG" id="fla:SY85_18820"/>
<sequence>MNQYFIKGFVMMGIALVTVPAFAQKEKDKSDKDKSDKERQTIVINRSGDVNEKTVIEITGDKVTINGKEAKGNNDVSVNVHRYKDYTNLSPSPDVWNMQFDTNAFSLLSEDSNRAMLGVVTDENDKGAEISTVSKESAAEKAGLKEGDIITKIDDKKIEGTEDVTKAVQAHKPGDKVKITYLRDGKEKTTTAELSKWKGVNIRAITAPRVPMPPVTQYRGNAYVYGGRPKLGLSVQDTEDGKGVKVLEVDDESAAAKAGIKEGDIITHVGENEIEGTDELRREVSRSSQQFSYTFKILRNGKPQTIEVKIPRKLKTADL</sequence>
<proteinExistence type="predicted"/>
<feature type="domain" description="PDZ" evidence="4">
    <location>
        <begin position="227"/>
        <end position="276"/>
    </location>
</feature>